<dbReference type="EMBL" id="CALNXJ010000033">
    <property type="protein sequence ID" value="CAH3139550.1"/>
    <property type="molecule type" value="Genomic_DNA"/>
</dbReference>
<gene>
    <name evidence="12" type="ORF">PMEA_00018862</name>
</gene>
<dbReference type="GO" id="GO:0016020">
    <property type="term" value="C:membrane"/>
    <property type="evidence" value="ECO:0007669"/>
    <property type="project" value="UniProtKB-SubCell"/>
</dbReference>
<dbReference type="Gene3D" id="1.20.1070.10">
    <property type="entry name" value="Rhodopsin 7-helix transmembrane proteins"/>
    <property type="match status" value="1"/>
</dbReference>
<feature type="region of interest" description="Disordered" evidence="9">
    <location>
        <begin position="297"/>
        <end position="319"/>
    </location>
</feature>
<keyword evidence="7 8" id="KW-0807">Transducer</keyword>
<organism evidence="12 13">
    <name type="scientific">Pocillopora meandrina</name>
    <dbReference type="NCBI Taxonomy" id="46732"/>
    <lineage>
        <taxon>Eukaryota</taxon>
        <taxon>Metazoa</taxon>
        <taxon>Cnidaria</taxon>
        <taxon>Anthozoa</taxon>
        <taxon>Hexacorallia</taxon>
        <taxon>Scleractinia</taxon>
        <taxon>Astrocoeniina</taxon>
        <taxon>Pocilloporidae</taxon>
        <taxon>Pocillopora</taxon>
    </lineage>
</organism>
<evidence type="ECO:0000256" key="1">
    <source>
        <dbReference type="ARBA" id="ARBA00004141"/>
    </source>
</evidence>
<evidence type="ECO:0000259" key="11">
    <source>
        <dbReference type="PROSITE" id="PS50262"/>
    </source>
</evidence>
<protein>
    <recommendedName>
        <fullName evidence="11">G-protein coupled receptors family 1 profile domain-containing protein</fullName>
    </recommendedName>
</protein>
<evidence type="ECO:0000313" key="12">
    <source>
        <dbReference type="EMBL" id="CAH3139550.1"/>
    </source>
</evidence>
<keyword evidence="4 8" id="KW-0297">G-protein coupled receptor</keyword>
<dbReference type="PROSITE" id="PS00237">
    <property type="entry name" value="G_PROTEIN_RECEP_F1_1"/>
    <property type="match status" value="1"/>
</dbReference>
<feature type="transmembrane region" description="Helical" evidence="10">
    <location>
        <begin position="125"/>
        <end position="145"/>
    </location>
</feature>
<feature type="domain" description="G-protein coupled receptors family 1 profile" evidence="11">
    <location>
        <begin position="22"/>
        <end position="263"/>
    </location>
</feature>
<keyword evidence="3 10" id="KW-1133">Transmembrane helix</keyword>
<feature type="transmembrane region" description="Helical" evidence="10">
    <location>
        <begin position="165"/>
        <end position="185"/>
    </location>
</feature>
<comment type="similarity">
    <text evidence="8">Belongs to the G-protein coupled receptor 1 family.</text>
</comment>
<dbReference type="Pfam" id="PF00001">
    <property type="entry name" value="7tm_1"/>
    <property type="match status" value="1"/>
</dbReference>
<dbReference type="AlphaFoldDB" id="A0AAU9X7D9"/>
<feature type="transmembrane region" description="Helical" evidence="10">
    <location>
        <begin position="42"/>
        <end position="64"/>
    </location>
</feature>
<dbReference type="PROSITE" id="PS50262">
    <property type="entry name" value="G_PROTEIN_RECEP_F1_2"/>
    <property type="match status" value="1"/>
</dbReference>
<feature type="transmembrane region" description="Helical" evidence="10">
    <location>
        <begin position="243"/>
        <end position="265"/>
    </location>
</feature>
<feature type="transmembrane region" description="Helical" evidence="10">
    <location>
        <begin position="215"/>
        <end position="237"/>
    </location>
</feature>
<dbReference type="SUPFAM" id="SSF81321">
    <property type="entry name" value="Family A G protein-coupled receptor-like"/>
    <property type="match status" value="1"/>
</dbReference>
<evidence type="ECO:0000256" key="10">
    <source>
        <dbReference type="SAM" id="Phobius"/>
    </source>
</evidence>
<keyword evidence="5 10" id="KW-0472">Membrane</keyword>
<evidence type="ECO:0000256" key="3">
    <source>
        <dbReference type="ARBA" id="ARBA00022989"/>
    </source>
</evidence>
<evidence type="ECO:0000256" key="2">
    <source>
        <dbReference type="ARBA" id="ARBA00022692"/>
    </source>
</evidence>
<evidence type="ECO:0000256" key="7">
    <source>
        <dbReference type="ARBA" id="ARBA00023224"/>
    </source>
</evidence>
<dbReference type="Proteomes" id="UP001159428">
    <property type="component" value="Unassembled WGS sequence"/>
</dbReference>
<dbReference type="CDD" id="cd00637">
    <property type="entry name" value="7tm_classA_rhodopsin-like"/>
    <property type="match status" value="1"/>
</dbReference>
<keyword evidence="6 8" id="KW-0675">Receptor</keyword>
<sequence length="319" mass="36382">MELKAVITALAYSILISGAFLGNFVVLFVIKKFQHMHTTTNFLLANLAVAGLWIAFWSVPFVILNSLTHVHEEGGQFLCKFLSMNNMSGISIVVSVGTMTFLAVERYFALLKPMNTQLRIEKSAVWKYVTGLWLFATLLNMPTILYAEFDKERQKCVYIWNQTPYAVTIVFFAAFSASIITFCYGKILIELYISKTICNEGVEEDQESKQKVVKLLLIQVIGFFLSYVPFVVVEFVIPQKRPILHYICTYLLYCSSAINPIIYALRCSNYRKAYKEVALEFKERMKCCSCKVRPVQQSCSSSGKESTRAPNYYTSDQVI</sequence>
<evidence type="ECO:0000256" key="9">
    <source>
        <dbReference type="SAM" id="MobiDB-lite"/>
    </source>
</evidence>
<keyword evidence="13" id="KW-1185">Reference proteome</keyword>
<evidence type="ECO:0000256" key="4">
    <source>
        <dbReference type="ARBA" id="ARBA00023040"/>
    </source>
</evidence>
<comment type="subcellular location">
    <subcellularLocation>
        <location evidence="1">Membrane</location>
        <topology evidence="1">Multi-pass membrane protein</topology>
    </subcellularLocation>
</comment>
<dbReference type="InterPro" id="IPR017452">
    <property type="entry name" value="GPCR_Rhodpsn_7TM"/>
</dbReference>
<evidence type="ECO:0000256" key="6">
    <source>
        <dbReference type="ARBA" id="ARBA00023170"/>
    </source>
</evidence>
<dbReference type="GO" id="GO:0004930">
    <property type="term" value="F:G protein-coupled receptor activity"/>
    <property type="evidence" value="ECO:0007669"/>
    <property type="project" value="UniProtKB-KW"/>
</dbReference>
<keyword evidence="2 8" id="KW-0812">Transmembrane</keyword>
<dbReference type="PANTHER" id="PTHR24243">
    <property type="entry name" value="G-PROTEIN COUPLED RECEPTOR"/>
    <property type="match status" value="1"/>
</dbReference>
<dbReference type="InterPro" id="IPR000276">
    <property type="entry name" value="GPCR_Rhodpsn"/>
</dbReference>
<reference evidence="12 13" key="1">
    <citation type="submission" date="2022-05" db="EMBL/GenBank/DDBJ databases">
        <authorList>
            <consortium name="Genoscope - CEA"/>
            <person name="William W."/>
        </authorList>
    </citation>
    <scope>NUCLEOTIDE SEQUENCE [LARGE SCALE GENOMIC DNA]</scope>
</reference>
<evidence type="ECO:0000256" key="5">
    <source>
        <dbReference type="ARBA" id="ARBA00023136"/>
    </source>
</evidence>
<dbReference type="PRINTS" id="PR00237">
    <property type="entry name" value="GPCRRHODOPSN"/>
</dbReference>
<feature type="transmembrane region" description="Helical" evidence="10">
    <location>
        <begin position="84"/>
        <end position="104"/>
    </location>
</feature>
<proteinExistence type="inferred from homology"/>
<feature type="transmembrane region" description="Helical" evidence="10">
    <location>
        <begin position="6"/>
        <end position="30"/>
    </location>
</feature>
<comment type="caution">
    <text evidence="12">The sequence shown here is derived from an EMBL/GenBank/DDBJ whole genome shotgun (WGS) entry which is preliminary data.</text>
</comment>
<accession>A0AAU9X7D9</accession>
<evidence type="ECO:0000256" key="8">
    <source>
        <dbReference type="RuleBase" id="RU000688"/>
    </source>
</evidence>
<evidence type="ECO:0000313" key="13">
    <source>
        <dbReference type="Proteomes" id="UP001159428"/>
    </source>
</evidence>
<dbReference type="PANTHER" id="PTHR24243:SF208">
    <property type="entry name" value="PYROKININ-1 RECEPTOR"/>
    <property type="match status" value="1"/>
</dbReference>
<name>A0AAU9X7D9_9CNID</name>